<evidence type="ECO:0000313" key="3">
    <source>
        <dbReference type="EMBL" id="TCO58326.1"/>
    </source>
</evidence>
<protein>
    <submittedName>
        <fullName evidence="3">Putative N-acetyltransferase YhbS</fullName>
    </submittedName>
</protein>
<evidence type="ECO:0000259" key="2">
    <source>
        <dbReference type="PROSITE" id="PS51186"/>
    </source>
</evidence>
<dbReference type="PANTHER" id="PTHR13947:SF37">
    <property type="entry name" value="LD18367P"/>
    <property type="match status" value="1"/>
</dbReference>
<sequence length="177" mass="19118">MRDRLNVDDVCVGLYTGSRDALRPLFELSEDSPAQLDSYLSAGRILVALHGADVVGHLQLVGADQPGVVELKNMAVREDLQGLGIGARLVRAAVDLVAAEAASALVVATAAADIGNLRFYQRQGFRMRAIERDAFTPATGYAPGIRIDGIELRDRVWLDHQLTAGVPTYYPAEAERC</sequence>
<reference evidence="3 4" key="1">
    <citation type="submission" date="2019-03" db="EMBL/GenBank/DDBJ databases">
        <title>Genomic Encyclopedia of Type Strains, Phase IV (KMG-IV): sequencing the most valuable type-strain genomes for metagenomic binning, comparative biology and taxonomic classification.</title>
        <authorList>
            <person name="Goeker M."/>
        </authorList>
    </citation>
    <scope>NUCLEOTIDE SEQUENCE [LARGE SCALE GENOMIC DNA]</scope>
    <source>
        <strain evidence="3 4">DSM 45934</strain>
    </source>
</reference>
<accession>A0A4R2JMI0</accession>
<gene>
    <name evidence="3" type="ORF">EV192_105391</name>
</gene>
<dbReference type="Gene3D" id="3.40.630.30">
    <property type="match status" value="1"/>
</dbReference>
<proteinExistence type="predicted"/>
<keyword evidence="4" id="KW-1185">Reference proteome</keyword>
<evidence type="ECO:0000313" key="4">
    <source>
        <dbReference type="Proteomes" id="UP000295680"/>
    </source>
</evidence>
<feature type="domain" description="N-acetyltransferase" evidence="2">
    <location>
        <begin position="10"/>
        <end position="148"/>
    </location>
</feature>
<dbReference type="CDD" id="cd04301">
    <property type="entry name" value="NAT_SF"/>
    <property type="match status" value="1"/>
</dbReference>
<dbReference type="RefSeq" id="WP_132119001.1">
    <property type="nucleotide sequence ID" value="NZ_SLWS01000005.1"/>
</dbReference>
<keyword evidence="1 3" id="KW-0808">Transferase</keyword>
<dbReference type="AlphaFoldDB" id="A0A4R2JMI0"/>
<dbReference type="InterPro" id="IPR050769">
    <property type="entry name" value="NAT_camello-type"/>
</dbReference>
<organism evidence="3 4">
    <name type="scientific">Actinocrispum wychmicini</name>
    <dbReference type="NCBI Taxonomy" id="1213861"/>
    <lineage>
        <taxon>Bacteria</taxon>
        <taxon>Bacillati</taxon>
        <taxon>Actinomycetota</taxon>
        <taxon>Actinomycetes</taxon>
        <taxon>Pseudonocardiales</taxon>
        <taxon>Pseudonocardiaceae</taxon>
        <taxon>Actinocrispum</taxon>
    </lineage>
</organism>
<evidence type="ECO:0000256" key="1">
    <source>
        <dbReference type="ARBA" id="ARBA00022679"/>
    </source>
</evidence>
<dbReference type="InterPro" id="IPR016181">
    <property type="entry name" value="Acyl_CoA_acyltransferase"/>
</dbReference>
<dbReference type="PROSITE" id="PS51186">
    <property type="entry name" value="GNAT"/>
    <property type="match status" value="1"/>
</dbReference>
<dbReference type="EMBL" id="SLWS01000005">
    <property type="protein sequence ID" value="TCO58326.1"/>
    <property type="molecule type" value="Genomic_DNA"/>
</dbReference>
<dbReference type="GO" id="GO:0008080">
    <property type="term" value="F:N-acetyltransferase activity"/>
    <property type="evidence" value="ECO:0007669"/>
    <property type="project" value="InterPro"/>
</dbReference>
<dbReference type="Proteomes" id="UP000295680">
    <property type="component" value="Unassembled WGS sequence"/>
</dbReference>
<dbReference type="Pfam" id="PF00583">
    <property type="entry name" value="Acetyltransf_1"/>
    <property type="match status" value="1"/>
</dbReference>
<dbReference type="InterPro" id="IPR000182">
    <property type="entry name" value="GNAT_dom"/>
</dbReference>
<dbReference type="SUPFAM" id="SSF55729">
    <property type="entry name" value="Acyl-CoA N-acyltransferases (Nat)"/>
    <property type="match status" value="1"/>
</dbReference>
<comment type="caution">
    <text evidence="3">The sequence shown here is derived from an EMBL/GenBank/DDBJ whole genome shotgun (WGS) entry which is preliminary data.</text>
</comment>
<name>A0A4R2JMI0_9PSEU</name>
<dbReference type="OrthoDB" id="8018325at2"/>
<dbReference type="PANTHER" id="PTHR13947">
    <property type="entry name" value="GNAT FAMILY N-ACETYLTRANSFERASE"/>
    <property type="match status" value="1"/>
</dbReference>